<reference evidence="5" key="1">
    <citation type="submission" date="2020-08" db="EMBL/GenBank/DDBJ databases">
        <title>Multicomponent nature underlies the extraordinary mechanical properties of spider dragline silk.</title>
        <authorList>
            <person name="Kono N."/>
            <person name="Nakamura H."/>
            <person name="Mori M."/>
            <person name="Yoshida Y."/>
            <person name="Ohtoshi R."/>
            <person name="Malay A.D."/>
            <person name="Moran D.A.P."/>
            <person name="Tomita M."/>
            <person name="Numata K."/>
            <person name="Arakawa K."/>
        </authorList>
    </citation>
    <scope>NUCLEOTIDE SEQUENCE</scope>
</reference>
<organism evidence="5 6">
    <name type="scientific">Trichonephila inaurata madagascariensis</name>
    <dbReference type="NCBI Taxonomy" id="2747483"/>
    <lineage>
        <taxon>Eukaryota</taxon>
        <taxon>Metazoa</taxon>
        <taxon>Ecdysozoa</taxon>
        <taxon>Arthropoda</taxon>
        <taxon>Chelicerata</taxon>
        <taxon>Arachnida</taxon>
        <taxon>Araneae</taxon>
        <taxon>Araneomorphae</taxon>
        <taxon>Entelegynae</taxon>
        <taxon>Araneoidea</taxon>
        <taxon>Nephilidae</taxon>
        <taxon>Trichonephila</taxon>
        <taxon>Trichonephila inaurata</taxon>
    </lineage>
</organism>
<evidence type="ECO:0000313" key="5">
    <source>
        <dbReference type="EMBL" id="GFY55326.1"/>
    </source>
</evidence>
<evidence type="ECO:0000313" key="6">
    <source>
        <dbReference type="Proteomes" id="UP000886998"/>
    </source>
</evidence>
<feature type="domain" description="CUB" evidence="4">
    <location>
        <begin position="1119"/>
        <end position="1236"/>
    </location>
</feature>
<dbReference type="SMART" id="SM00042">
    <property type="entry name" value="CUB"/>
    <property type="match status" value="12"/>
</dbReference>
<keyword evidence="6" id="KW-1185">Reference proteome</keyword>
<dbReference type="PANTHER" id="PTHR24251">
    <property type="entry name" value="OVOCHYMASE-RELATED"/>
    <property type="match status" value="1"/>
</dbReference>
<keyword evidence="2" id="KW-1015">Disulfide bond</keyword>
<sequence>ENPNVDNWILNATKCGREENLVFVSPSNMLKLVFTTDIQLTFKGFSSIAKSRCGARLGGPGGVLGTELFRSEISEMGVNQIISCEYIITVKNRRTIQISFDRFNVPSDSSCSSNYIMIRNGGTATSPFLQNGKFCGSSIPEKMESSSNEVYLQIVISNIASGVPDFVLRYSENFVGCGGHFYVTHETPYLEISSPNYPSPPLPETECEWIIVSPSGTRMRVDFESEFKMFINCHEEEEQTEYLQLHDGGTEMAEPYRRFCGNDQPSSWMTQGNALFARYVTSVPNPQAGFKARVGIAVCGGTIASFRGSIKSPNYPNNYGNSQECVWHLKVPMEYSWTLEVTDLNTPRPPWGQNCSATDYLEIRNDNENGVLIDTLCGTLGNTSRIIKVPSEQIYVKFKSNSAGTGKGFYMTAVVNKDEGCKQVLEAPAGVLTSPNYPNAVPAMRDCRWRILAPEGRRVKLIFQELNLPRDEVTGICLSYLQVHNASYWRYLNPDTPKICGDQLPAPIVASSSHLFVNFFTYGLNAGQGFSLTYNTDEESTCGGVLQLPSGVISTPNFTVEDGFVDCKWRINGRNLKNQTLIFRFDVLDVPGILANYCRNGVVYVVGGRYFMGRFCGNYTTQVVLSTPFLDSFVRLVASTETAFRGISATYNVSDCGGSISGVDALITSPGYPNNYAPNTICHWLINVPQGETMTITVEELNMENDCTQDFLLIKNGYHVSSPVLGRFCGTHAPAPITTTENYLTVYFQTDAYGSAPGFKLTTREVHRGCGGLIHTIRGNITSPNRPSRYDNNVECRWTIEYVPGFLVKLEFIGRFDIEMDTSCSKDYLMVEEYHEDTRLWSIGKPVCGSSNPEPFISKERVIRITFRSNANINGDGFNIAYSAVCGGNFTRGRGEIFSPNYPDAYDNSLNCTYTIGRAGQYITLSFYDLFSIETKDDCSYDSLEIYHGNISDVTRLGPYCGTEPPAPRTMAGPVIIKFTSDDSFTAHGFRAIYEITDCGLTLTRPSGVFSSPVIHPDHPSEIFCTWQIVGPTDKVIVLSFSRFHLIVHYRCWQDYVEILDGAEDGPSLGKICGVSPITVKSSGNILTVKLRIGFQNDPIVAKGITASYRMTYGVDHGCGGVLNVSSGEIQSLDINSDGHYEPNLDCMWFINTNDPDKVLTVAFETFDLEPSTNNSCIYDYVELKEDFSSNTGFVGRYCGSTLPTAITITGNKLYITFHSDEKNNRAGFKLRFYTVESPCGPSSLFAEAEPKSITTPLYPQQYPINLRCKWVVYRNSSGTLGRAMVQLIVKDLGINCSGDYVEVQKRKSQVNRRRYFDLDYRNSVKLCGNVPVHDIFAVNSMSIYFHSDSINNSGRGFFFTYQEAEYQISCIRAPFCLCTTSTIYKQVYDGTNTSAPLLGTFCGFNVPDPVYSTGKSLYVVTKMQHSSGSYYFIYVKADRGQGCGGNIYAEEGHIYSPRYPQAYTSADVCTWHISVPGYHTIKIEFFRFAFNSSSGCVTNFVELYDGNVGNAAERVVRYCGTDDPGTHISTTNKMIIKMSTDNHNSGAGFKLRFTSKPYVPGYSSHFIQKDTVSNNENNYDGGYVYLT</sequence>
<evidence type="ECO:0000256" key="3">
    <source>
        <dbReference type="PROSITE-ProRule" id="PRU00059"/>
    </source>
</evidence>
<dbReference type="FunFam" id="2.60.120.290:FF:000005">
    <property type="entry name" value="Procollagen C-endopeptidase enhancer 1"/>
    <property type="match status" value="2"/>
</dbReference>
<feature type="domain" description="CUB" evidence="4">
    <location>
        <begin position="886"/>
        <end position="997"/>
    </location>
</feature>
<dbReference type="CDD" id="cd00041">
    <property type="entry name" value="CUB"/>
    <property type="match status" value="11"/>
</dbReference>
<dbReference type="InterPro" id="IPR035914">
    <property type="entry name" value="Sperma_CUB_dom_sf"/>
</dbReference>
<dbReference type="EMBL" id="BMAV01010317">
    <property type="protein sequence ID" value="GFY55326.1"/>
    <property type="molecule type" value="Genomic_DNA"/>
</dbReference>
<feature type="non-terminal residue" evidence="5">
    <location>
        <position position="1588"/>
    </location>
</feature>
<gene>
    <name evidence="5" type="primary">CUBN</name>
    <name evidence="5" type="ORF">TNIN_257351</name>
</gene>
<feature type="domain" description="CUB" evidence="4">
    <location>
        <begin position="770"/>
        <end position="885"/>
    </location>
</feature>
<comment type="caution">
    <text evidence="3">Lacks conserved residue(s) required for the propagation of feature annotation.</text>
</comment>
<evidence type="ECO:0000256" key="2">
    <source>
        <dbReference type="ARBA" id="ARBA00023157"/>
    </source>
</evidence>
<protein>
    <submittedName>
        <fullName evidence="5">Cubilin</fullName>
    </submittedName>
</protein>
<feature type="domain" description="CUB" evidence="4">
    <location>
        <begin position="999"/>
        <end position="1112"/>
    </location>
</feature>
<dbReference type="Gene3D" id="2.60.120.290">
    <property type="entry name" value="Spermadhesin, CUB domain"/>
    <property type="match status" value="13"/>
</dbReference>
<dbReference type="SUPFAM" id="SSF49854">
    <property type="entry name" value="Spermadhesin, CUB domain"/>
    <property type="match status" value="13"/>
</dbReference>
<dbReference type="Pfam" id="PF00431">
    <property type="entry name" value="CUB"/>
    <property type="match status" value="11"/>
</dbReference>
<feature type="domain" description="CUB" evidence="4">
    <location>
        <begin position="542"/>
        <end position="654"/>
    </location>
</feature>
<feature type="domain" description="CUB" evidence="4">
    <location>
        <begin position="656"/>
        <end position="766"/>
    </location>
</feature>
<feature type="domain" description="CUB" evidence="4">
    <location>
        <begin position="1444"/>
        <end position="1557"/>
    </location>
</feature>
<dbReference type="OrthoDB" id="6435941at2759"/>
<dbReference type="PROSITE" id="PS01180">
    <property type="entry name" value="CUB"/>
    <property type="match status" value="12"/>
</dbReference>
<feature type="domain" description="CUB" evidence="4">
    <location>
        <begin position="1240"/>
        <end position="1365"/>
    </location>
</feature>
<keyword evidence="1" id="KW-0677">Repeat</keyword>
<dbReference type="InterPro" id="IPR000859">
    <property type="entry name" value="CUB_dom"/>
</dbReference>
<comment type="caution">
    <text evidence="5">The sequence shown here is derived from an EMBL/GenBank/DDBJ whole genome shotgun (WGS) entry which is preliminary data.</text>
</comment>
<name>A0A8X6XLG0_9ARAC</name>
<feature type="domain" description="CUB" evidence="4">
    <location>
        <begin position="421"/>
        <end position="537"/>
    </location>
</feature>
<feature type="domain" description="CUB" evidence="4">
    <location>
        <begin position="53"/>
        <end position="173"/>
    </location>
</feature>
<feature type="domain" description="CUB" evidence="4">
    <location>
        <begin position="299"/>
        <end position="416"/>
    </location>
</feature>
<proteinExistence type="predicted"/>
<evidence type="ECO:0000259" key="4">
    <source>
        <dbReference type="PROSITE" id="PS01180"/>
    </source>
</evidence>
<dbReference type="Proteomes" id="UP000886998">
    <property type="component" value="Unassembled WGS sequence"/>
</dbReference>
<dbReference type="FunFam" id="2.60.120.290:FF:000013">
    <property type="entry name" value="Membrane frizzled-related protein"/>
    <property type="match status" value="3"/>
</dbReference>
<accession>A0A8X6XLG0</accession>
<feature type="domain" description="CUB" evidence="4">
    <location>
        <begin position="177"/>
        <end position="297"/>
    </location>
</feature>
<evidence type="ECO:0000256" key="1">
    <source>
        <dbReference type="ARBA" id="ARBA00022737"/>
    </source>
</evidence>